<accession>A0A918NED4</accession>
<evidence type="ECO:0000313" key="3">
    <source>
        <dbReference type="Proteomes" id="UP000600865"/>
    </source>
</evidence>
<evidence type="ECO:0000256" key="1">
    <source>
        <dbReference type="SAM" id="Phobius"/>
    </source>
</evidence>
<gene>
    <name evidence="2" type="ORF">GCM10011309_08520</name>
</gene>
<keyword evidence="1" id="KW-0812">Transmembrane</keyword>
<comment type="caution">
    <text evidence="2">The sequence shown here is derived from an EMBL/GenBank/DDBJ whole genome shotgun (WGS) entry which is preliminary data.</text>
</comment>
<keyword evidence="1" id="KW-1133">Transmembrane helix</keyword>
<proteinExistence type="predicted"/>
<evidence type="ECO:0000313" key="2">
    <source>
        <dbReference type="EMBL" id="GGX60983.1"/>
    </source>
</evidence>
<organism evidence="2 3">
    <name type="scientific">Litorimonas cladophorae</name>
    <dbReference type="NCBI Taxonomy" id="1220491"/>
    <lineage>
        <taxon>Bacteria</taxon>
        <taxon>Pseudomonadati</taxon>
        <taxon>Pseudomonadota</taxon>
        <taxon>Alphaproteobacteria</taxon>
        <taxon>Maricaulales</taxon>
        <taxon>Robiginitomaculaceae</taxon>
    </lineage>
</organism>
<feature type="transmembrane region" description="Helical" evidence="1">
    <location>
        <begin position="20"/>
        <end position="38"/>
    </location>
</feature>
<dbReference type="AlphaFoldDB" id="A0A918NED4"/>
<dbReference type="EMBL" id="BMYV01000001">
    <property type="protein sequence ID" value="GGX60983.1"/>
    <property type="molecule type" value="Genomic_DNA"/>
</dbReference>
<reference evidence="2 3" key="1">
    <citation type="journal article" date="2014" name="Int. J. Syst. Evol. Microbiol.">
        <title>Complete genome sequence of Corynebacterium casei LMG S-19264T (=DSM 44701T), isolated from a smear-ripened cheese.</title>
        <authorList>
            <consortium name="US DOE Joint Genome Institute (JGI-PGF)"/>
            <person name="Walter F."/>
            <person name="Albersmeier A."/>
            <person name="Kalinowski J."/>
            <person name="Ruckert C."/>
        </authorList>
    </citation>
    <scope>NUCLEOTIDE SEQUENCE [LARGE SCALE GENOMIC DNA]</scope>
    <source>
        <strain evidence="2 3">KCTC 23968</strain>
    </source>
</reference>
<name>A0A918NED4_9PROT</name>
<sequence length="119" mass="13177">MSFSHLGSYVGPTRAARRVSWFLLFLVGVALTVTLYFVKTHAQSAKRDVRVLTRAIAAEDAAIRVLRAELAYLESPTRLSELNDLHLNLAPIRPDQERSADAIEQLFPLIKSSSVEGGQ</sequence>
<keyword evidence="3" id="KW-1185">Reference proteome</keyword>
<dbReference type="RefSeq" id="WP_189581736.1">
    <property type="nucleotide sequence ID" value="NZ_BMYV01000001.1"/>
</dbReference>
<dbReference type="Proteomes" id="UP000600865">
    <property type="component" value="Unassembled WGS sequence"/>
</dbReference>
<protein>
    <recommendedName>
        <fullName evidence="4">Cell division protein FtsL</fullName>
    </recommendedName>
</protein>
<evidence type="ECO:0008006" key="4">
    <source>
        <dbReference type="Google" id="ProtNLM"/>
    </source>
</evidence>
<keyword evidence="1" id="KW-0472">Membrane</keyword>